<evidence type="ECO:0000313" key="1">
    <source>
        <dbReference type="EMBL" id="MYL96648.1"/>
    </source>
</evidence>
<dbReference type="RefSeq" id="WP_160984345.1">
    <property type="nucleotide sequence ID" value="NZ_WVTD01000001.1"/>
</dbReference>
<protein>
    <recommendedName>
        <fullName evidence="3">Lipoprotein</fullName>
    </recommendedName>
</protein>
<dbReference type="EMBL" id="WVTD01000001">
    <property type="protein sequence ID" value="MYL96648.1"/>
    <property type="molecule type" value="Genomic_DNA"/>
</dbReference>
<dbReference type="Proteomes" id="UP000465810">
    <property type="component" value="Unassembled WGS sequence"/>
</dbReference>
<evidence type="ECO:0000313" key="2">
    <source>
        <dbReference type="Proteomes" id="UP000465810"/>
    </source>
</evidence>
<organism evidence="1 2">
    <name type="scientific">Novosphingobium silvae</name>
    <dbReference type="NCBI Taxonomy" id="2692619"/>
    <lineage>
        <taxon>Bacteria</taxon>
        <taxon>Pseudomonadati</taxon>
        <taxon>Pseudomonadota</taxon>
        <taxon>Alphaproteobacteria</taxon>
        <taxon>Sphingomonadales</taxon>
        <taxon>Sphingomonadaceae</taxon>
        <taxon>Novosphingobium</taxon>
    </lineage>
</organism>
<keyword evidence="2" id="KW-1185">Reference proteome</keyword>
<accession>A0A7X4GDI6</accession>
<gene>
    <name evidence="1" type="ORF">GR702_02510</name>
</gene>
<sequence>MNRPALLLAAAASLVTLTGCVRTVASVVTAPVRVAGKAVDWTTTSQSEADEKRGRELRKREEEIGKIDRRYQKNLRKCREGDEQACDAARDDYARIEDLRRY</sequence>
<comment type="caution">
    <text evidence="1">The sequence shown here is derived from an EMBL/GenBank/DDBJ whole genome shotgun (WGS) entry which is preliminary data.</text>
</comment>
<dbReference type="PROSITE" id="PS51257">
    <property type="entry name" value="PROKAR_LIPOPROTEIN"/>
    <property type="match status" value="1"/>
</dbReference>
<proteinExistence type="predicted"/>
<reference evidence="1 2" key="1">
    <citation type="submission" date="2019-12" db="EMBL/GenBank/DDBJ databases">
        <authorList>
            <person name="Feng G."/>
            <person name="Zhu H."/>
        </authorList>
    </citation>
    <scope>NUCLEOTIDE SEQUENCE [LARGE SCALE GENOMIC DNA]</scope>
    <source>
        <strain evidence="1 2">FGD1</strain>
    </source>
</reference>
<dbReference type="AlphaFoldDB" id="A0A7X4GDI6"/>
<name>A0A7X4GDI6_9SPHN</name>
<evidence type="ECO:0008006" key="3">
    <source>
        <dbReference type="Google" id="ProtNLM"/>
    </source>
</evidence>